<dbReference type="GO" id="GO:0004519">
    <property type="term" value="F:endonuclease activity"/>
    <property type="evidence" value="ECO:0007669"/>
    <property type="project" value="UniProtKB-KW"/>
</dbReference>
<dbReference type="Proteomes" id="UP001485459">
    <property type="component" value="Chromosome"/>
</dbReference>
<reference evidence="4" key="1">
    <citation type="submission" date="2024-03" db="EMBL/GenBank/DDBJ databases">
        <title>Chitinophaga horti sp. nov., isolated from garden soil.</title>
        <authorList>
            <person name="Lee D.S."/>
            <person name="Han D.M."/>
            <person name="Baek J.H."/>
            <person name="Choi D.G."/>
            <person name="Jeon J.H."/>
            <person name="Jeon C.O."/>
        </authorList>
    </citation>
    <scope>NUCLEOTIDE SEQUENCE [LARGE SCALE GENOMIC DNA]</scope>
    <source>
        <strain evidence="4">GPA1</strain>
    </source>
</reference>
<keyword evidence="4" id="KW-1185">Reference proteome</keyword>
<proteinExistence type="predicted"/>
<keyword evidence="3" id="KW-0255">Endonuclease</keyword>
<evidence type="ECO:0000313" key="4">
    <source>
        <dbReference type="Proteomes" id="UP001485459"/>
    </source>
</evidence>
<dbReference type="Pfam" id="PF03372">
    <property type="entry name" value="Exo_endo_phos"/>
    <property type="match status" value="1"/>
</dbReference>
<accession>A0ABZ2YVI1</accession>
<dbReference type="RefSeq" id="WP_341837708.1">
    <property type="nucleotide sequence ID" value="NZ_CP149822.1"/>
</dbReference>
<protein>
    <submittedName>
        <fullName evidence="3">Endonuclease/exonuclease/phosphatase family protein</fullName>
    </submittedName>
</protein>
<feature type="signal peptide" evidence="1">
    <location>
        <begin position="1"/>
        <end position="19"/>
    </location>
</feature>
<dbReference type="SUPFAM" id="SSF56219">
    <property type="entry name" value="DNase I-like"/>
    <property type="match status" value="1"/>
</dbReference>
<sequence>MQRIILYLILSVGALSAKAQVQGQVIKVMTYNIHHGENMNGKLDIQGIATVILATNPDLVALQEVDSATLRIGKADILQELADATGMYIYFAKAMDFDGGGYGNGILSRYPIQHAQTLALPAKGKDGEPRSAAIVTVQLPGDSLLRFASAHLDHLDDPTDRLAQIQLILQQQQRSPVPMILAGDLNALPHSKEITQLKAHFMDATEKLGPTWPSDKPTQKLDYILLSGKGRWHVSGAHVVEETVASDHRPVIAELLLK</sequence>
<dbReference type="PANTHER" id="PTHR14859">
    <property type="entry name" value="CALCOFLUOR WHITE HYPERSENSITIVE PROTEIN PRECURSOR"/>
    <property type="match status" value="1"/>
</dbReference>
<keyword evidence="1" id="KW-0732">Signal</keyword>
<evidence type="ECO:0000259" key="2">
    <source>
        <dbReference type="Pfam" id="PF03372"/>
    </source>
</evidence>
<keyword evidence="3" id="KW-0378">Hydrolase</keyword>
<dbReference type="InterPro" id="IPR005135">
    <property type="entry name" value="Endo/exonuclease/phosphatase"/>
</dbReference>
<name>A0ABZ2YVI1_9BACT</name>
<dbReference type="EMBL" id="CP149822">
    <property type="protein sequence ID" value="WZN42881.1"/>
    <property type="molecule type" value="Genomic_DNA"/>
</dbReference>
<evidence type="ECO:0000256" key="1">
    <source>
        <dbReference type="SAM" id="SignalP"/>
    </source>
</evidence>
<dbReference type="PANTHER" id="PTHR14859:SF15">
    <property type="entry name" value="ENDONUCLEASE_EXONUCLEASE_PHOSPHATASE DOMAIN-CONTAINING PROTEIN"/>
    <property type="match status" value="1"/>
</dbReference>
<dbReference type="InterPro" id="IPR036691">
    <property type="entry name" value="Endo/exonu/phosph_ase_sf"/>
</dbReference>
<organism evidence="3 4">
    <name type="scientific">Chitinophaga pollutisoli</name>
    <dbReference type="NCBI Taxonomy" id="3133966"/>
    <lineage>
        <taxon>Bacteria</taxon>
        <taxon>Pseudomonadati</taxon>
        <taxon>Bacteroidota</taxon>
        <taxon>Chitinophagia</taxon>
        <taxon>Chitinophagales</taxon>
        <taxon>Chitinophagaceae</taxon>
        <taxon>Chitinophaga</taxon>
    </lineage>
</organism>
<gene>
    <name evidence="3" type="ORF">WJU16_07520</name>
</gene>
<dbReference type="InterPro" id="IPR051916">
    <property type="entry name" value="GPI-anchor_lipid_remodeler"/>
</dbReference>
<dbReference type="Gene3D" id="3.60.10.10">
    <property type="entry name" value="Endonuclease/exonuclease/phosphatase"/>
    <property type="match status" value="1"/>
</dbReference>
<evidence type="ECO:0000313" key="3">
    <source>
        <dbReference type="EMBL" id="WZN42881.1"/>
    </source>
</evidence>
<feature type="domain" description="Endonuclease/exonuclease/phosphatase" evidence="2">
    <location>
        <begin position="29"/>
        <end position="248"/>
    </location>
</feature>
<feature type="chain" id="PRO_5046842942" evidence="1">
    <location>
        <begin position="20"/>
        <end position="258"/>
    </location>
</feature>
<keyword evidence="3" id="KW-0540">Nuclease</keyword>